<dbReference type="GO" id="GO:0005923">
    <property type="term" value="C:bicellular tight junction"/>
    <property type="evidence" value="ECO:0007669"/>
    <property type="project" value="UniProtKB-SubCell"/>
</dbReference>
<organism evidence="10 11">
    <name type="scientific">Engystomops pustulosus</name>
    <name type="common">Tungara frog</name>
    <name type="synonym">Physalaemus pustulosus</name>
    <dbReference type="NCBI Taxonomy" id="76066"/>
    <lineage>
        <taxon>Eukaryota</taxon>
        <taxon>Metazoa</taxon>
        <taxon>Chordata</taxon>
        <taxon>Craniata</taxon>
        <taxon>Vertebrata</taxon>
        <taxon>Euteleostomi</taxon>
        <taxon>Amphibia</taxon>
        <taxon>Batrachia</taxon>
        <taxon>Anura</taxon>
        <taxon>Neobatrachia</taxon>
        <taxon>Hyloidea</taxon>
        <taxon>Leptodactylidae</taxon>
        <taxon>Leiuperinae</taxon>
        <taxon>Engystomops</taxon>
    </lineage>
</organism>
<dbReference type="GO" id="GO:0005886">
    <property type="term" value="C:plasma membrane"/>
    <property type="evidence" value="ECO:0007669"/>
    <property type="project" value="UniProtKB-SubCell"/>
</dbReference>
<feature type="transmembrane region" description="Helical" evidence="8">
    <location>
        <begin position="6"/>
        <end position="30"/>
    </location>
</feature>
<dbReference type="PROSITE" id="PS01346">
    <property type="entry name" value="CLAUDIN"/>
    <property type="match status" value="1"/>
</dbReference>
<dbReference type="PRINTS" id="PR01077">
    <property type="entry name" value="CLAUDIN"/>
</dbReference>
<dbReference type="PANTHER" id="PTHR12002">
    <property type="entry name" value="CLAUDIN"/>
    <property type="match status" value="1"/>
</dbReference>
<dbReference type="Pfam" id="PF00822">
    <property type="entry name" value="PMP22_Claudin"/>
    <property type="match status" value="1"/>
</dbReference>
<evidence type="ECO:0000256" key="6">
    <source>
        <dbReference type="ARBA" id="ARBA00022989"/>
    </source>
</evidence>
<feature type="transmembrane region" description="Helical" evidence="8">
    <location>
        <begin position="177"/>
        <end position="198"/>
    </location>
</feature>
<dbReference type="InterPro" id="IPR006187">
    <property type="entry name" value="Claudin"/>
</dbReference>
<keyword evidence="4 8" id="KW-0812">Transmembrane</keyword>
<keyword evidence="3 8" id="KW-1003">Cell membrane</keyword>
<name>A0AAV7BB97_ENGPU</name>
<sequence length="238" mass="26459">MICCLIHILGILFGAIGMILTWIVTLMPYWRLVVLAENNGLVIEGGRIDGEWISRWDGLWLTCLKQFRINMECNNYGSMVSLTADLKAARIFMSFAVAMSLLAFIFSIIGIILIQCCGGCNDGGRERHCFTLTAGLLYLLSTILVLIPVIWTTINIAQRSYDASFTRGAVRIEIGQALLLAWPNIAFLLLGGLVLTFLCCWCSLSSCCSRDPCIKQAGCKPIPVKEERESCSPRMEYL</sequence>
<evidence type="ECO:0000256" key="4">
    <source>
        <dbReference type="ARBA" id="ARBA00022692"/>
    </source>
</evidence>
<dbReference type="EMBL" id="WNYA01011412">
    <property type="protein sequence ID" value="KAG8540142.1"/>
    <property type="molecule type" value="Genomic_DNA"/>
</dbReference>
<feature type="transmembrane region" description="Helical" evidence="8">
    <location>
        <begin position="135"/>
        <end position="157"/>
    </location>
</feature>
<dbReference type="Gene3D" id="1.20.140.150">
    <property type="match status" value="1"/>
</dbReference>
<evidence type="ECO:0000256" key="1">
    <source>
        <dbReference type="ARBA" id="ARBA00008295"/>
    </source>
</evidence>
<gene>
    <name evidence="10" type="ORF">GDO81_014566</name>
    <name evidence="9" type="ORF">GDO81_019787</name>
</gene>
<keyword evidence="7 8" id="KW-0472">Membrane</keyword>
<evidence type="ECO:0000313" key="9">
    <source>
        <dbReference type="EMBL" id="KAG8540142.1"/>
    </source>
</evidence>
<evidence type="ECO:0000313" key="10">
    <source>
        <dbReference type="EMBL" id="KAG8569855.1"/>
    </source>
</evidence>
<dbReference type="AlphaFoldDB" id="A0AAV7BB97"/>
<evidence type="ECO:0000256" key="3">
    <source>
        <dbReference type="ARBA" id="ARBA00022475"/>
    </source>
</evidence>
<evidence type="ECO:0000256" key="5">
    <source>
        <dbReference type="ARBA" id="ARBA00022949"/>
    </source>
</evidence>
<dbReference type="GO" id="GO:0005198">
    <property type="term" value="F:structural molecule activity"/>
    <property type="evidence" value="ECO:0007669"/>
    <property type="project" value="InterPro"/>
</dbReference>
<keyword evidence="5 8" id="KW-0965">Cell junction</keyword>
<reference evidence="10" key="1">
    <citation type="thesis" date="2020" institute="ProQuest LLC" country="789 East Eisenhower Parkway, Ann Arbor, MI, USA">
        <title>Comparative Genomics and Chromosome Evolution.</title>
        <authorList>
            <person name="Mudd A.B."/>
        </authorList>
    </citation>
    <scope>NUCLEOTIDE SEQUENCE</scope>
    <source>
        <strain evidence="10">237g6f4</strain>
        <tissue evidence="10">Blood</tissue>
    </source>
</reference>
<keyword evidence="2 8" id="KW-0796">Tight junction</keyword>
<keyword evidence="6 8" id="KW-1133">Transmembrane helix</keyword>
<feature type="transmembrane region" description="Helical" evidence="8">
    <location>
        <begin position="91"/>
        <end position="115"/>
    </location>
</feature>
<protein>
    <recommendedName>
        <fullName evidence="8">Claudin</fullName>
    </recommendedName>
</protein>
<comment type="function">
    <text evidence="8">Claudins function as major constituents of the tight junction complexes that regulate the permeability of epithelia.</text>
</comment>
<comment type="subcellular location">
    <subcellularLocation>
        <location evidence="8">Cell junction</location>
        <location evidence="8">Tight junction</location>
    </subcellularLocation>
    <subcellularLocation>
        <location evidence="8">Cell membrane</location>
        <topology evidence="8">Multi-pass membrane protein</topology>
    </subcellularLocation>
</comment>
<keyword evidence="11" id="KW-1185">Reference proteome</keyword>
<evidence type="ECO:0000256" key="8">
    <source>
        <dbReference type="RuleBase" id="RU060637"/>
    </source>
</evidence>
<dbReference type="InterPro" id="IPR004031">
    <property type="entry name" value="PMP22/EMP/MP20/Claudin"/>
</dbReference>
<proteinExistence type="inferred from homology"/>
<evidence type="ECO:0000256" key="7">
    <source>
        <dbReference type="ARBA" id="ARBA00023136"/>
    </source>
</evidence>
<dbReference type="Proteomes" id="UP000824782">
    <property type="component" value="Unassembled WGS sequence"/>
</dbReference>
<comment type="similarity">
    <text evidence="1 8">Belongs to the claudin family.</text>
</comment>
<comment type="caution">
    <text evidence="10">The sequence shown here is derived from an EMBL/GenBank/DDBJ whole genome shotgun (WGS) entry which is preliminary data.</text>
</comment>
<dbReference type="InterPro" id="IPR017974">
    <property type="entry name" value="Claudin_CS"/>
</dbReference>
<evidence type="ECO:0000256" key="2">
    <source>
        <dbReference type="ARBA" id="ARBA00022427"/>
    </source>
</evidence>
<dbReference type="EMBL" id="WNYA01000006">
    <property type="protein sequence ID" value="KAG8569855.1"/>
    <property type="molecule type" value="Genomic_DNA"/>
</dbReference>
<accession>A0AAV7BB97</accession>
<evidence type="ECO:0000313" key="11">
    <source>
        <dbReference type="Proteomes" id="UP000824782"/>
    </source>
</evidence>